<comment type="catalytic activity">
    <reaction evidence="1">
        <text>ATP + protein L-histidine = ADP + protein N-phospho-L-histidine.</text>
        <dbReference type="EC" id="2.7.13.3"/>
    </reaction>
</comment>
<dbReference type="NCBIfam" id="TIGR00229">
    <property type="entry name" value="sensory_box"/>
    <property type="match status" value="1"/>
</dbReference>
<dbReference type="InterPro" id="IPR005467">
    <property type="entry name" value="His_kinase_dom"/>
</dbReference>
<dbReference type="InterPro" id="IPR003661">
    <property type="entry name" value="HisK_dim/P_dom"/>
</dbReference>
<keyword evidence="7" id="KW-0067">ATP-binding</keyword>
<dbReference type="SMART" id="SM00387">
    <property type="entry name" value="HATPase_c"/>
    <property type="match status" value="1"/>
</dbReference>
<name>A0A832I1Z1_UNCEI</name>
<dbReference type="PROSITE" id="PS50112">
    <property type="entry name" value="PAS"/>
    <property type="match status" value="1"/>
</dbReference>
<dbReference type="Gene3D" id="3.30.565.10">
    <property type="entry name" value="Histidine kinase-like ATPase, C-terminal domain"/>
    <property type="match status" value="1"/>
</dbReference>
<dbReference type="GO" id="GO:0000155">
    <property type="term" value="F:phosphorelay sensor kinase activity"/>
    <property type="evidence" value="ECO:0007669"/>
    <property type="project" value="InterPro"/>
</dbReference>
<feature type="domain" description="Histidine kinase" evidence="10">
    <location>
        <begin position="345"/>
        <end position="554"/>
    </location>
</feature>
<dbReference type="InterPro" id="IPR004358">
    <property type="entry name" value="Sig_transdc_His_kin-like_C"/>
</dbReference>
<dbReference type="InterPro" id="IPR013767">
    <property type="entry name" value="PAS_fold"/>
</dbReference>
<dbReference type="PROSITE" id="PS50113">
    <property type="entry name" value="PAC"/>
    <property type="match status" value="1"/>
</dbReference>
<dbReference type="InterPro" id="IPR036097">
    <property type="entry name" value="HisK_dim/P_sf"/>
</dbReference>
<feature type="domain" description="PAC" evidence="12">
    <location>
        <begin position="281"/>
        <end position="332"/>
    </location>
</feature>
<dbReference type="InterPro" id="IPR035965">
    <property type="entry name" value="PAS-like_dom_sf"/>
</dbReference>
<keyword evidence="4" id="KW-0808">Transferase</keyword>
<dbReference type="AlphaFoldDB" id="A0A832I1Z1"/>
<dbReference type="PRINTS" id="PR00344">
    <property type="entry name" value="BCTRLSENSOR"/>
</dbReference>
<dbReference type="InterPro" id="IPR000014">
    <property type="entry name" value="PAS"/>
</dbReference>
<protein>
    <recommendedName>
        <fullName evidence="2">histidine kinase</fullName>
        <ecNumber evidence="2">2.7.13.3</ecNumber>
    </recommendedName>
</protein>
<keyword evidence="6" id="KW-0418">Kinase</keyword>
<dbReference type="SMART" id="SM00091">
    <property type="entry name" value="PAS"/>
    <property type="match status" value="1"/>
</dbReference>
<keyword evidence="3" id="KW-0597">Phosphoprotein</keyword>
<feature type="domain" description="PAS" evidence="11">
    <location>
        <begin position="215"/>
        <end position="277"/>
    </location>
</feature>
<evidence type="ECO:0000259" key="11">
    <source>
        <dbReference type="PROSITE" id="PS50112"/>
    </source>
</evidence>
<dbReference type="CDD" id="cd00130">
    <property type="entry name" value="PAS"/>
    <property type="match status" value="1"/>
</dbReference>
<dbReference type="CDD" id="cd00082">
    <property type="entry name" value="HisKA"/>
    <property type="match status" value="1"/>
</dbReference>
<evidence type="ECO:0000256" key="3">
    <source>
        <dbReference type="ARBA" id="ARBA00022553"/>
    </source>
</evidence>
<evidence type="ECO:0000256" key="9">
    <source>
        <dbReference type="SAM" id="Phobius"/>
    </source>
</evidence>
<dbReference type="GO" id="GO:0006355">
    <property type="term" value="P:regulation of DNA-templated transcription"/>
    <property type="evidence" value="ECO:0007669"/>
    <property type="project" value="InterPro"/>
</dbReference>
<accession>A0A832I1Z1</accession>
<dbReference type="Pfam" id="PF00512">
    <property type="entry name" value="HisKA"/>
    <property type="match status" value="1"/>
</dbReference>
<dbReference type="SUPFAM" id="SSF47384">
    <property type="entry name" value="Homodimeric domain of signal transducing histidine kinase"/>
    <property type="match status" value="1"/>
</dbReference>
<organism evidence="13">
    <name type="scientific">Eiseniibacteriota bacterium</name>
    <dbReference type="NCBI Taxonomy" id="2212470"/>
    <lineage>
        <taxon>Bacteria</taxon>
        <taxon>Candidatus Eiseniibacteriota</taxon>
    </lineage>
</organism>
<evidence type="ECO:0000256" key="7">
    <source>
        <dbReference type="ARBA" id="ARBA00022840"/>
    </source>
</evidence>
<dbReference type="SUPFAM" id="SSF55785">
    <property type="entry name" value="PYP-like sensor domain (PAS domain)"/>
    <property type="match status" value="1"/>
</dbReference>
<dbReference type="PROSITE" id="PS50109">
    <property type="entry name" value="HIS_KIN"/>
    <property type="match status" value="1"/>
</dbReference>
<comment type="caution">
    <text evidence="13">The sequence shown here is derived from an EMBL/GenBank/DDBJ whole genome shotgun (WGS) entry which is preliminary data.</text>
</comment>
<dbReference type="SMART" id="SM00388">
    <property type="entry name" value="HisKA"/>
    <property type="match status" value="1"/>
</dbReference>
<dbReference type="InterPro" id="IPR001610">
    <property type="entry name" value="PAC"/>
</dbReference>
<keyword evidence="5" id="KW-0547">Nucleotide-binding</keyword>
<dbReference type="InterPro" id="IPR036890">
    <property type="entry name" value="HATPase_C_sf"/>
</dbReference>
<dbReference type="PANTHER" id="PTHR43065">
    <property type="entry name" value="SENSOR HISTIDINE KINASE"/>
    <property type="match status" value="1"/>
</dbReference>
<keyword evidence="9" id="KW-0472">Membrane</keyword>
<feature type="transmembrane region" description="Helical" evidence="9">
    <location>
        <begin position="112"/>
        <end position="128"/>
    </location>
</feature>
<evidence type="ECO:0000259" key="12">
    <source>
        <dbReference type="PROSITE" id="PS50113"/>
    </source>
</evidence>
<keyword evidence="9" id="KW-0812">Transmembrane</keyword>
<evidence type="ECO:0000256" key="1">
    <source>
        <dbReference type="ARBA" id="ARBA00000085"/>
    </source>
</evidence>
<keyword evidence="9" id="KW-1133">Transmembrane helix</keyword>
<dbReference type="Gene3D" id="1.10.287.130">
    <property type="match status" value="1"/>
</dbReference>
<evidence type="ECO:0000256" key="4">
    <source>
        <dbReference type="ARBA" id="ARBA00022679"/>
    </source>
</evidence>
<reference evidence="13" key="1">
    <citation type="journal article" date="2020" name="mSystems">
        <title>Genome- and Community-Level Interaction Insights into Carbon Utilization and Element Cycling Functions of Hydrothermarchaeota in Hydrothermal Sediment.</title>
        <authorList>
            <person name="Zhou Z."/>
            <person name="Liu Y."/>
            <person name="Xu W."/>
            <person name="Pan J."/>
            <person name="Luo Z.H."/>
            <person name="Li M."/>
        </authorList>
    </citation>
    <scope>NUCLEOTIDE SEQUENCE [LARGE SCALE GENOMIC DNA]</scope>
    <source>
        <strain evidence="13">SpSt-381</strain>
    </source>
</reference>
<dbReference type="InterPro" id="IPR003594">
    <property type="entry name" value="HATPase_dom"/>
</dbReference>
<evidence type="ECO:0000256" key="5">
    <source>
        <dbReference type="ARBA" id="ARBA00022741"/>
    </source>
</evidence>
<dbReference type="InterPro" id="IPR000700">
    <property type="entry name" value="PAS-assoc_C"/>
</dbReference>
<dbReference type="Pfam" id="PF02518">
    <property type="entry name" value="HATPase_c"/>
    <property type="match status" value="1"/>
</dbReference>
<sequence length="561" mass="59308">MRPAATAEVHEAGRADGAPGGAGRWEALRTLVRARLVVASLALPVGVLLRPGVGEAAWPLLLVALAAVAALSALFWWAAGVRRWPRVQTYGQIAADLALVGGVSAFTGGRESQFVLFFALVVITGGVLARLPGGLFAAGGACVAFVALPWLAAAVGRPSEPGVAAALPRPELFVAFLAVVGVLAGILGERAGRTREDLERTARELDRVRVDNDVILRHLTSGVLTVNGAGRVAYLNPAGEAMLGLRGLEVRGRMLGEALPERLRPLRDVLADALSHGLPRARVEVALRTPDGRTLPAGLSTNPLVHDGAVEGVVAVFTDLTEVREMERRARRNETLAELGALAAGIAHELRNGLNPISGSAECLQRELRLEGENAVLMELIVKECARLNRFVTDLLAYSRERDLAPAAYDLDAQLGELREVFARDPRAGAGTVVAFEPGPDCGRVHADQEMLRQVWLNLAANALEAMPAGGRLVVRRRAEGRDRQVVEFVDTGTGIAAEDLPRVGQPFFTTKRGGTGLGLAIAQRIVERHGGALSLESTPGRGTIARVILPAAADERALAA</sequence>
<keyword evidence="8" id="KW-0902">Two-component regulatory system</keyword>
<evidence type="ECO:0000313" key="13">
    <source>
        <dbReference type="EMBL" id="HGZ43003.1"/>
    </source>
</evidence>
<dbReference type="Gene3D" id="3.30.450.20">
    <property type="entry name" value="PAS domain"/>
    <property type="match status" value="1"/>
</dbReference>
<dbReference type="Pfam" id="PF00989">
    <property type="entry name" value="PAS"/>
    <property type="match status" value="1"/>
</dbReference>
<gene>
    <name evidence="13" type="ORF">ENR23_06195</name>
</gene>
<feature type="transmembrane region" description="Helical" evidence="9">
    <location>
        <begin position="172"/>
        <end position="188"/>
    </location>
</feature>
<evidence type="ECO:0000256" key="2">
    <source>
        <dbReference type="ARBA" id="ARBA00012438"/>
    </source>
</evidence>
<feature type="transmembrane region" description="Helical" evidence="9">
    <location>
        <begin position="135"/>
        <end position="152"/>
    </location>
</feature>
<dbReference type="SMART" id="SM00086">
    <property type="entry name" value="PAC"/>
    <property type="match status" value="1"/>
</dbReference>
<dbReference type="EC" id="2.7.13.3" evidence="2"/>
<proteinExistence type="predicted"/>
<feature type="transmembrane region" description="Helical" evidence="9">
    <location>
        <begin position="32"/>
        <end position="50"/>
    </location>
</feature>
<evidence type="ECO:0000259" key="10">
    <source>
        <dbReference type="PROSITE" id="PS50109"/>
    </source>
</evidence>
<feature type="transmembrane region" description="Helical" evidence="9">
    <location>
        <begin position="56"/>
        <end position="77"/>
    </location>
</feature>
<evidence type="ECO:0000256" key="8">
    <source>
        <dbReference type="ARBA" id="ARBA00023012"/>
    </source>
</evidence>
<dbReference type="PANTHER" id="PTHR43065:SF10">
    <property type="entry name" value="PEROXIDE STRESS-ACTIVATED HISTIDINE KINASE MAK3"/>
    <property type="match status" value="1"/>
</dbReference>
<evidence type="ECO:0000256" key="6">
    <source>
        <dbReference type="ARBA" id="ARBA00022777"/>
    </source>
</evidence>
<dbReference type="SUPFAM" id="SSF55874">
    <property type="entry name" value="ATPase domain of HSP90 chaperone/DNA topoisomerase II/histidine kinase"/>
    <property type="match status" value="1"/>
</dbReference>
<dbReference type="EMBL" id="DSQF01000012">
    <property type="protein sequence ID" value="HGZ43003.1"/>
    <property type="molecule type" value="Genomic_DNA"/>
</dbReference>
<dbReference type="GO" id="GO:0005524">
    <property type="term" value="F:ATP binding"/>
    <property type="evidence" value="ECO:0007669"/>
    <property type="project" value="UniProtKB-KW"/>
</dbReference>